<dbReference type="Pfam" id="PF03315">
    <property type="entry name" value="SDH_beta"/>
    <property type="match status" value="1"/>
</dbReference>
<dbReference type="InterPro" id="IPR029009">
    <property type="entry name" value="ASB_dom_sf"/>
</dbReference>
<dbReference type="FunCoup" id="A0A397S0D6">
    <property type="interactions" value="113"/>
</dbReference>
<feature type="domain" description="Serine dehydratase-like alpha subunit" evidence="13">
    <location>
        <begin position="139"/>
        <end position="393"/>
    </location>
</feature>
<evidence type="ECO:0000256" key="12">
    <source>
        <dbReference type="ARBA" id="ARBA00049406"/>
    </source>
</evidence>
<gene>
    <name evidence="15" type="ORF">EI71_01302</name>
</gene>
<organism evidence="15 16">
    <name type="scientific">Anaeroplasma bactoclasticum</name>
    <dbReference type="NCBI Taxonomy" id="2088"/>
    <lineage>
        <taxon>Bacteria</taxon>
        <taxon>Bacillati</taxon>
        <taxon>Mycoplasmatota</taxon>
        <taxon>Mollicutes</taxon>
        <taxon>Anaeroplasmatales</taxon>
        <taxon>Anaeroplasmataceae</taxon>
        <taxon>Anaeroplasma</taxon>
    </lineage>
</organism>
<dbReference type="SUPFAM" id="SSF143548">
    <property type="entry name" value="Serine metabolism enzymes domain"/>
    <property type="match status" value="1"/>
</dbReference>
<comment type="catalytic activity">
    <reaction evidence="12">
        <text>L-serine = pyruvate + NH4(+)</text>
        <dbReference type="Rhea" id="RHEA:19169"/>
        <dbReference type="ChEBI" id="CHEBI:15361"/>
        <dbReference type="ChEBI" id="CHEBI:28938"/>
        <dbReference type="ChEBI" id="CHEBI:33384"/>
        <dbReference type="EC" id="4.3.1.17"/>
    </reaction>
</comment>
<keyword evidence="6" id="KW-0004">4Fe-4S</keyword>
<name>A0A397S0D6_9MOLU</name>
<keyword evidence="10" id="KW-0456">Lyase</keyword>
<comment type="pathway">
    <text evidence="2">Carbohydrate biosynthesis; gluconeogenesis.</text>
</comment>
<keyword evidence="16" id="KW-1185">Reference proteome</keyword>
<dbReference type="Proteomes" id="UP000266506">
    <property type="component" value="Unassembled WGS sequence"/>
</dbReference>
<evidence type="ECO:0000256" key="5">
    <source>
        <dbReference type="ARBA" id="ARBA00022432"/>
    </source>
</evidence>
<keyword evidence="5" id="KW-0312">Gluconeogenesis</keyword>
<dbReference type="PANTHER" id="PTHR30182:SF1">
    <property type="entry name" value="L-SERINE DEHYDRATASE 1"/>
    <property type="match status" value="1"/>
</dbReference>
<dbReference type="GO" id="GO:0046872">
    <property type="term" value="F:metal ion binding"/>
    <property type="evidence" value="ECO:0007669"/>
    <property type="project" value="UniProtKB-KW"/>
</dbReference>
<dbReference type="InterPro" id="IPR051318">
    <property type="entry name" value="Fe-S_L-Ser"/>
</dbReference>
<evidence type="ECO:0000259" key="14">
    <source>
        <dbReference type="Pfam" id="PF03315"/>
    </source>
</evidence>
<evidence type="ECO:0000313" key="16">
    <source>
        <dbReference type="Proteomes" id="UP000266506"/>
    </source>
</evidence>
<comment type="caution">
    <text evidence="15">The sequence shown here is derived from an EMBL/GenBank/DDBJ whole genome shotgun (WGS) entry which is preliminary data.</text>
</comment>
<evidence type="ECO:0000256" key="3">
    <source>
        <dbReference type="ARBA" id="ARBA00008636"/>
    </source>
</evidence>
<dbReference type="InterPro" id="IPR005131">
    <property type="entry name" value="Ser_deHydtase_bsu"/>
</dbReference>
<evidence type="ECO:0000256" key="10">
    <source>
        <dbReference type="ARBA" id="ARBA00023239"/>
    </source>
</evidence>
<evidence type="ECO:0000256" key="9">
    <source>
        <dbReference type="ARBA" id="ARBA00023014"/>
    </source>
</evidence>
<dbReference type="EC" id="4.3.1.17" evidence="4"/>
<dbReference type="Pfam" id="PF03313">
    <property type="entry name" value="SDH_alpha"/>
    <property type="match status" value="1"/>
</dbReference>
<evidence type="ECO:0000259" key="13">
    <source>
        <dbReference type="Pfam" id="PF03313"/>
    </source>
</evidence>
<comment type="similarity">
    <text evidence="3">Belongs to the iron-sulfur dependent L-serine dehydratase family.</text>
</comment>
<dbReference type="PANTHER" id="PTHR30182">
    <property type="entry name" value="L-SERINE DEHYDRATASE"/>
    <property type="match status" value="1"/>
</dbReference>
<accession>A0A397S0D6</accession>
<dbReference type="InterPro" id="IPR005130">
    <property type="entry name" value="Ser_deHydtase-like_asu"/>
</dbReference>
<proteinExistence type="inferred from homology"/>
<keyword evidence="9" id="KW-0411">Iron-sulfur</keyword>
<evidence type="ECO:0000256" key="4">
    <source>
        <dbReference type="ARBA" id="ARBA00012093"/>
    </source>
</evidence>
<evidence type="ECO:0000313" key="15">
    <source>
        <dbReference type="EMBL" id="RIA75644.1"/>
    </source>
</evidence>
<dbReference type="Gene3D" id="3.30.1330.90">
    <property type="entry name" value="D-3-phosphoglycerate dehydrogenase, domain 3"/>
    <property type="match status" value="1"/>
</dbReference>
<dbReference type="GO" id="GO:0003941">
    <property type="term" value="F:L-serine ammonia-lyase activity"/>
    <property type="evidence" value="ECO:0007669"/>
    <property type="project" value="UniProtKB-EC"/>
</dbReference>
<feature type="domain" description="Serine dehydratase beta chain" evidence="14">
    <location>
        <begin position="10"/>
        <end position="64"/>
    </location>
</feature>
<dbReference type="EMBL" id="QXEV01000014">
    <property type="protein sequence ID" value="RIA75644.1"/>
    <property type="molecule type" value="Genomic_DNA"/>
</dbReference>
<evidence type="ECO:0000256" key="7">
    <source>
        <dbReference type="ARBA" id="ARBA00022723"/>
    </source>
</evidence>
<dbReference type="GO" id="GO:0006094">
    <property type="term" value="P:gluconeogenesis"/>
    <property type="evidence" value="ECO:0007669"/>
    <property type="project" value="UniProtKB-KW"/>
</dbReference>
<dbReference type="AlphaFoldDB" id="A0A397S0D6"/>
<dbReference type="GO" id="GO:0051539">
    <property type="term" value="F:4 iron, 4 sulfur cluster binding"/>
    <property type="evidence" value="ECO:0007669"/>
    <property type="project" value="UniProtKB-KW"/>
</dbReference>
<keyword evidence="7" id="KW-0479">Metal-binding</keyword>
<dbReference type="RefSeq" id="WP_211321062.1">
    <property type="nucleotide sequence ID" value="NZ_QXEV01000014.1"/>
</dbReference>
<comment type="cofactor">
    <cofactor evidence="1">
        <name>[4Fe-4S] cluster</name>
        <dbReference type="ChEBI" id="CHEBI:49883"/>
    </cofactor>
</comment>
<sequence length="398" mass="43864">MIGGIIIKTIKDIFKIGNGPSSSHTMAPKRAALEFLRRYPNLSYVKVYLYGSLALTGKGHLTDYIIKETFKDIKCDIIFDSLKEVKHPNTMEFYGYDSKAQEYYMEAISIGGGDVIFDGKNKIEEEIYKENSFKEIRDYCVNHNIDLAEYVDSYENVDEYLNLVLKVMLESIDRGLKKEGYLPGPLNIKRKAMDLYPKAKSSDIKRKKAISYAYAVSEENASGGVIVTAPTCGASGVLPAVLKVSLDTKKYKRKDIINGLKVAALIGNLIRTNASISGAVAGCQAEVGSACCMAAAFLAYINKSDIDIIQRSAEIALEHHLGLTCDPVKGYVQIPCIERNAVASLRAMDAYMLASELLAKDAKISFDHICKTMLDTGKDLAIGYRETSKGGLALDYKD</sequence>
<evidence type="ECO:0000256" key="11">
    <source>
        <dbReference type="ARBA" id="ARBA00041766"/>
    </source>
</evidence>
<protein>
    <recommendedName>
        <fullName evidence="4">L-serine ammonia-lyase</fullName>
        <ecNumber evidence="4">4.3.1.17</ecNumber>
    </recommendedName>
    <alternativeName>
        <fullName evidence="11">L-serine deaminase</fullName>
    </alternativeName>
</protein>
<dbReference type="InParanoid" id="A0A397S0D6"/>
<evidence type="ECO:0000256" key="1">
    <source>
        <dbReference type="ARBA" id="ARBA00001966"/>
    </source>
</evidence>
<keyword evidence="8" id="KW-0408">Iron</keyword>
<reference evidence="15 16" key="1">
    <citation type="submission" date="2018-08" db="EMBL/GenBank/DDBJ databases">
        <title>Genomic Encyclopedia of Archaeal and Bacterial Type Strains, Phase II (KMG-II): from individual species to whole genera.</title>
        <authorList>
            <person name="Goeker M."/>
        </authorList>
    </citation>
    <scope>NUCLEOTIDE SEQUENCE [LARGE SCALE GENOMIC DNA]</scope>
    <source>
        <strain evidence="15 16">ATCC 27112</strain>
    </source>
</reference>
<evidence type="ECO:0000256" key="6">
    <source>
        <dbReference type="ARBA" id="ARBA00022485"/>
    </source>
</evidence>
<evidence type="ECO:0000256" key="2">
    <source>
        <dbReference type="ARBA" id="ARBA00004742"/>
    </source>
</evidence>
<evidence type="ECO:0000256" key="8">
    <source>
        <dbReference type="ARBA" id="ARBA00023004"/>
    </source>
</evidence>